<evidence type="ECO:0000256" key="8">
    <source>
        <dbReference type="SAM" id="MobiDB-lite"/>
    </source>
</evidence>
<dbReference type="Proteomes" id="UP001190926">
    <property type="component" value="Unassembled WGS sequence"/>
</dbReference>
<dbReference type="SUPFAM" id="SSF51011">
    <property type="entry name" value="Glycosyl hydrolase domain"/>
    <property type="match status" value="1"/>
</dbReference>
<comment type="pathway">
    <text evidence="3">Glycan biosynthesis; starch biosynthesis.</text>
</comment>
<evidence type="ECO:0000256" key="5">
    <source>
        <dbReference type="ARBA" id="ARBA00012541"/>
    </source>
</evidence>
<reference evidence="10 11" key="1">
    <citation type="journal article" date="2021" name="Nat. Commun.">
        <title>Incipient diploidization of the medicinal plant Perilla within 10,000 years.</title>
        <authorList>
            <person name="Zhang Y."/>
            <person name="Shen Q."/>
            <person name="Leng L."/>
            <person name="Zhang D."/>
            <person name="Chen S."/>
            <person name="Shi Y."/>
            <person name="Ning Z."/>
            <person name="Chen S."/>
        </authorList>
    </citation>
    <scope>NUCLEOTIDE SEQUENCE [LARGE SCALE GENOMIC DNA]</scope>
    <source>
        <strain evidence="11">cv. PC099</strain>
    </source>
</reference>
<evidence type="ECO:0000313" key="10">
    <source>
        <dbReference type="EMBL" id="KAH6835624.1"/>
    </source>
</evidence>
<proteinExistence type="inferred from homology"/>
<dbReference type="EMBL" id="SDAM02000033">
    <property type="protein sequence ID" value="KAH6835624.1"/>
    <property type="molecule type" value="Genomic_DNA"/>
</dbReference>
<evidence type="ECO:0000256" key="2">
    <source>
        <dbReference type="ARBA" id="ARBA00004602"/>
    </source>
</evidence>
<comment type="catalytic activity">
    <reaction evidence="1">
        <text>Transfers a segment of a (1-&gt;4)-alpha-D-glucan chain to a primary hydroxy group in a similar glucan chain.</text>
        <dbReference type="EC" id="2.4.1.18"/>
    </reaction>
</comment>
<dbReference type="Pfam" id="PF02806">
    <property type="entry name" value="Alpha-amylase_C"/>
    <property type="match status" value="1"/>
</dbReference>
<dbReference type="SUPFAM" id="SSF81296">
    <property type="entry name" value="E set domains"/>
    <property type="match status" value="1"/>
</dbReference>
<dbReference type="FunFam" id="2.60.40.10:FF:001359">
    <property type="entry name" value="1,4-alpha-glucan-branching enzyme 3, chloroplastic/amyloplastic"/>
    <property type="match status" value="1"/>
</dbReference>
<dbReference type="InterPro" id="IPR014756">
    <property type="entry name" value="Ig_E-set"/>
</dbReference>
<dbReference type="Gene3D" id="2.60.40.1180">
    <property type="entry name" value="Golgi alpha-mannosidase II"/>
    <property type="match status" value="1"/>
</dbReference>
<dbReference type="PANTHER" id="PTHR43651:SF4">
    <property type="entry name" value="1,4-ALPHA-GLUCAN-BRANCHING ENZYME 3, CHLOROPLASTIC_AMYLOPLASTIC"/>
    <property type="match status" value="1"/>
</dbReference>
<feature type="domain" description="Glycosyl hydrolase family 13 catalytic" evidence="9">
    <location>
        <begin position="430"/>
        <end position="790"/>
    </location>
</feature>
<dbReference type="GO" id="GO:0003844">
    <property type="term" value="F:1,4-alpha-glucan branching enzyme activity"/>
    <property type="evidence" value="ECO:0007669"/>
    <property type="project" value="UniProtKB-EC"/>
</dbReference>
<dbReference type="EC" id="2.4.1.18" evidence="5"/>
<comment type="caution">
    <text evidence="10">The sequence shown here is derived from an EMBL/GenBank/DDBJ whole genome shotgun (WGS) entry which is preliminary data.</text>
</comment>
<dbReference type="Pfam" id="PF00128">
    <property type="entry name" value="Alpha-amylase"/>
    <property type="match status" value="1"/>
</dbReference>
<dbReference type="PANTHER" id="PTHR43651">
    <property type="entry name" value="1,4-ALPHA-GLUCAN-BRANCHING ENZYME"/>
    <property type="match status" value="1"/>
</dbReference>
<feature type="region of interest" description="Disordered" evidence="8">
    <location>
        <begin position="46"/>
        <end position="81"/>
    </location>
</feature>
<evidence type="ECO:0000256" key="6">
    <source>
        <dbReference type="ARBA" id="ARBA00022679"/>
    </source>
</evidence>
<gene>
    <name evidence="10" type="ORF">C2S53_007658</name>
</gene>
<dbReference type="InterPro" id="IPR017853">
    <property type="entry name" value="GH"/>
</dbReference>
<organism evidence="10 11">
    <name type="scientific">Perilla frutescens var. hirtella</name>
    <name type="common">Perilla citriodora</name>
    <name type="synonym">Perilla setoyensis</name>
    <dbReference type="NCBI Taxonomy" id="608512"/>
    <lineage>
        <taxon>Eukaryota</taxon>
        <taxon>Viridiplantae</taxon>
        <taxon>Streptophyta</taxon>
        <taxon>Embryophyta</taxon>
        <taxon>Tracheophyta</taxon>
        <taxon>Spermatophyta</taxon>
        <taxon>Magnoliopsida</taxon>
        <taxon>eudicotyledons</taxon>
        <taxon>Gunneridae</taxon>
        <taxon>Pentapetalae</taxon>
        <taxon>asterids</taxon>
        <taxon>lamiids</taxon>
        <taxon>Lamiales</taxon>
        <taxon>Lamiaceae</taxon>
        <taxon>Nepetoideae</taxon>
        <taxon>Elsholtzieae</taxon>
        <taxon>Perilla</taxon>
    </lineage>
</organism>
<dbReference type="GO" id="GO:0009501">
    <property type="term" value="C:amyloplast"/>
    <property type="evidence" value="ECO:0007669"/>
    <property type="project" value="UniProtKB-SubCell"/>
</dbReference>
<evidence type="ECO:0000256" key="1">
    <source>
        <dbReference type="ARBA" id="ARBA00000826"/>
    </source>
</evidence>
<dbReference type="GO" id="GO:0005975">
    <property type="term" value="P:carbohydrate metabolic process"/>
    <property type="evidence" value="ECO:0007669"/>
    <property type="project" value="InterPro"/>
</dbReference>
<comment type="similarity">
    <text evidence="4">Belongs to the glycosyl hydrolase 13 family. GlgB subfamily.</text>
</comment>
<dbReference type="InterPro" id="IPR004193">
    <property type="entry name" value="Glyco_hydro_13_N"/>
</dbReference>
<evidence type="ECO:0000256" key="4">
    <source>
        <dbReference type="ARBA" id="ARBA00009000"/>
    </source>
</evidence>
<dbReference type="GO" id="GO:0004553">
    <property type="term" value="F:hydrolase activity, hydrolyzing O-glycosyl compounds"/>
    <property type="evidence" value="ECO:0007669"/>
    <property type="project" value="InterPro"/>
</dbReference>
<dbReference type="FunFam" id="3.20.20.80:FF:000093">
    <property type="entry name" value="1,4-alpha-glucan-branching enzyme 3, chloroplastic/amyloplastic"/>
    <property type="match status" value="1"/>
</dbReference>
<dbReference type="SMART" id="SM00642">
    <property type="entry name" value="Aamy"/>
    <property type="match status" value="1"/>
</dbReference>
<keyword evidence="7" id="KW-0035">Amyloplast</keyword>
<dbReference type="InterPro" id="IPR006047">
    <property type="entry name" value="GH13_cat_dom"/>
</dbReference>
<name>A0AAD4JLQ1_PERFH</name>
<keyword evidence="6" id="KW-0808">Transferase</keyword>
<evidence type="ECO:0000256" key="7">
    <source>
        <dbReference type="ARBA" id="ARBA00023234"/>
    </source>
</evidence>
<dbReference type="InterPro" id="IPR013783">
    <property type="entry name" value="Ig-like_fold"/>
</dbReference>
<dbReference type="Gene3D" id="3.20.20.80">
    <property type="entry name" value="Glycosidases"/>
    <property type="match status" value="1"/>
</dbReference>
<dbReference type="GO" id="GO:0043169">
    <property type="term" value="F:cation binding"/>
    <property type="evidence" value="ECO:0007669"/>
    <property type="project" value="InterPro"/>
</dbReference>
<dbReference type="Gene3D" id="2.60.40.10">
    <property type="entry name" value="Immunoglobulins"/>
    <property type="match status" value="2"/>
</dbReference>
<dbReference type="InterPro" id="IPR006048">
    <property type="entry name" value="A-amylase/branching_C"/>
</dbReference>
<accession>A0AAD4JLQ1</accession>
<dbReference type="SUPFAM" id="SSF51445">
    <property type="entry name" value="(Trans)glycosidases"/>
    <property type="match status" value="1"/>
</dbReference>
<protein>
    <recommendedName>
        <fullName evidence="5">1,4-alpha-glucan branching enzyme</fullName>
        <ecNumber evidence="5">2.4.1.18</ecNumber>
    </recommendedName>
</protein>
<evidence type="ECO:0000256" key="3">
    <source>
        <dbReference type="ARBA" id="ARBA00004727"/>
    </source>
</evidence>
<sequence length="969" mass="111059">MISLTHPPQISFLPTNSPFPTRNCGGGGVFLPPHCRSKYNGGKCFAADRTHPQPQGSGRQSQRPRKKSPPPDSDKKDGIDPAGFLAKHGIANKAFAQFLRERYKALKDLKEELFKQYYELQELVSGYEILGMHRNVQHRVDYMDWAPGARYCSLVGDFNGWSPTENSAREGYLGHDDYGYWFVILEDKLRDGEEPDEVYFQQYNYIDEYDKGDSGVTVEEVFQKANDEYWEPGEDRFIKSRYELAAKLYEKIFGPNGPQTEEELEEIPDPKTRYEAWKEEHKDDPPSNLPPCDVIIDDEKEDDEFEVVTDPAWREKFKNKKPPIAYWLETRKGRKAWLKKYIPGIPHGSKYRVYFNTPMGPLERVPAWATYVIPETDGNQSYAVHWEPPPESAYKWKHKHPRKPKSLRIYECHVGISGQEPRVSTFNEFTKNVLTHVKEAGYNAIQLIGVLEHKDYFTVGYRVTNFYAVSSRYGTPEDFKRLVDEAHGLGLLVLLDIVHSYAAADEMVGLSFYDGSNDCYFHSGKRGHHKFWGTRMFKFGDHDILHFLLSNLNWWMVEYQIDGFYFHSLSSMMYTHNGFATFTGDIEEYCNQYVDKDALLYLVLVNEILHILHPNVVTIAEDVTLYPGLCESTSQGGLGFDYFVNLSASELWLSFLENVPDQEWSMSKLVSTLVGDKCNVDKMLLYAENHNQSISGGRSFAEILFGSANTEVALLRGCSLHKMIRLITFTIGGSAYLNFMGNEFGHPKRVEFPMPSNNFSHSLANRCWELLEDGSHKKLFAFDKAMMKLDIDDRVLLRGSRGLPNIHHVNDTTMVISYLRGPFVFVFNFHPTNSYERYSIGVEEAGEYQIILNTDDGIYGGQGLIDQDQYAQRTINRRTDGARFCVDVPLPSRTAQVSDVKYYAFTTHLYSQISWLTNLLGLNPDIAMPRSSYADVLKLNEFRACDAFWVLDLSMYMMHGATPGLSSLL</sequence>
<keyword evidence="11" id="KW-1185">Reference proteome</keyword>
<dbReference type="InterPro" id="IPR013780">
    <property type="entry name" value="Glyco_hydro_b"/>
</dbReference>
<evidence type="ECO:0000313" key="11">
    <source>
        <dbReference type="Proteomes" id="UP001190926"/>
    </source>
</evidence>
<keyword evidence="7" id="KW-0934">Plastid</keyword>
<comment type="subcellular location">
    <subcellularLocation>
        <location evidence="2">Plastid</location>
        <location evidence="2">Amyloplast</location>
    </subcellularLocation>
</comment>
<dbReference type="FunFam" id="2.60.40.10:FF:001322">
    <property type="entry name" value="1,4-alpha-glucan-branching enzyme 3"/>
    <property type="match status" value="1"/>
</dbReference>
<dbReference type="AlphaFoldDB" id="A0AAD4JLQ1"/>
<evidence type="ECO:0000259" key="9">
    <source>
        <dbReference type="SMART" id="SM00642"/>
    </source>
</evidence>
<dbReference type="Pfam" id="PF02922">
    <property type="entry name" value="CBM_48"/>
    <property type="match status" value="1"/>
</dbReference>